<reference evidence="2" key="1">
    <citation type="journal article" date="2007" name="Appl. Microbiol. Biotechnol.">
        <title>A strategy for cloning glycosyltransferase genes involved in natural product biosynthesis.</title>
        <authorList>
            <person name="Luzhetskyy A."/>
            <person name="Weiss H."/>
            <person name="Charge A."/>
            <person name="Welle E."/>
            <person name="Linnenbrink A."/>
            <person name="Vente A."/>
            <person name="Bechthold A."/>
        </authorList>
    </citation>
    <scope>NUCLEOTIDE SEQUENCE</scope>
    <source>
        <strain evidence="2">Tu 6368</strain>
    </source>
</reference>
<dbReference type="InterPro" id="IPR029039">
    <property type="entry name" value="Flavoprotein-like_sf"/>
</dbReference>
<dbReference type="EMBL" id="FJ670504">
    <property type="protein sequence ID" value="ACP19360.1"/>
    <property type="molecule type" value="Genomic_DNA"/>
</dbReference>
<evidence type="ECO:0000259" key="1">
    <source>
        <dbReference type="Pfam" id="PF03358"/>
    </source>
</evidence>
<dbReference type="AlphaFoldDB" id="C4NYK6"/>
<evidence type="ECO:0000313" key="2">
    <source>
        <dbReference type="EMBL" id="ACP19360.1"/>
    </source>
</evidence>
<proteinExistence type="predicted"/>
<dbReference type="Pfam" id="PF03358">
    <property type="entry name" value="FMN_red"/>
    <property type="match status" value="1"/>
</dbReference>
<protein>
    <submittedName>
        <fullName evidence="2">SaqO</fullName>
    </submittedName>
</protein>
<dbReference type="Gene3D" id="3.40.50.360">
    <property type="match status" value="1"/>
</dbReference>
<organism evidence="2">
    <name type="scientific">Micromonospora sp. Tu 6368</name>
    <dbReference type="NCBI Taxonomy" id="428986"/>
    <lineage>
        <taxon>Bacteria</taxon>
        <taxon>Bacillati</taxon>
        <taxon>Actinomycetota</taxon>
        <taxon>Actinomycetes</taxon>
        <taxon>Micromonosporales</taxon>
        <taxon>Micromonosporaceae</taxon>
        <taxon>Micromonospora</taxon>
    </lineage>
</organism>
<reference evidence="2" key="2">
    <citation type="journal article" date="2009" name="ChemBioChem">
        <title>Cloning and sequencing of the biosynthetic gene cluster for saquayamycin Z and galtamycin B and the elucidation of the assembly of their saccharide chains.</title>
        <authorList>
            <person name="Erb A."/>
            <person name="Luzhetskyy A."/>
            <person name="Hardter U."/>
            <person name="Bechthold A."/>
        </authorList>
    </citation>
    <scope>NUCLEOTIDE SEQUENCE</scope>
    <source>
        <strain evidence="2">Tu 6368</strain>
    </source>
</reference>
<dbReference type="GO" id="GO:0016491">
    <property type="term" value="F:oxidoreductase activity"/>
    <property type="evidence" value="ECO:0007669"/>
    <property type="project" value="InterPro"/>
</dbReference>
<dbReference type="PANTHER" id="PTHR30543">
    <property type="entry name" value="CHROMATE REDUCTASE"/>
    <property type="match status" value="1"/>
</dbReference>
<feature type="domain" description="NADPH-dependent FMN reductase-like" evidence="1">
    <location>
        <begin position="7"/>
        <end position="150"/>
    </location>
</feature>
<dbReference type="GO" id="GO:0005829">
    <property type="term" value="C:cytosol"/>
    <property type="evidence" value="ECO:0007669"/>
    <property type="project" value="TreeGrafter"/>
</dbReference>
<dbReference type="InterPro" id="IPR050712">
    <property type="entry name" value="NAD(P)H-dep_reductase"/>
</dbReference>
<gene>
    <name evidence="2" type="primary">saqO</name>
</gene>
<dbReference type="InterPro" id="IPR005025">
    <property type="entry name" value="FMN_Rdtase-like_dom"/>
</dbReference>
<name>C4NYK6_9ACTN</name>
<dbReference type="PANTHER" id="PTHR30543:SF21">
    <property type="entry name" value="NAD(P)H-DEPENDENT FMN REDUCTASE LOT6"/>
    <property type="match status" value="1"/>
</dbReference>
<accession>C4NYK6</accession>
<dbReference type="SUPFAM" id="SSF52218">
    <property type="entry name" value="Flavoproteins"/>
    <property type="match status" value="1"/>
</dbReference>
<sequence length="194" mass="21430">MSTEPIRLALIIGSTREGRFGPTVARWFLNQAKQRDDFEVDVVDLAEHDLPTVITTQPTPEGGKALGEVMPRIEAADAFVIVTPEYNHSFPASLKNAIDWHSTQWHAKPVGFVSYGGLSGGLRAVEALRLVFAELHAATVRATVSFHGAWEQFGPDGEPIDPEGCNTAAKYMLDQLGWWATTLREGRERRPYVS</sequence>
<dbReference type="GO" id="GO:0010181">
    <property type="term" value="F:FMN binding"/>
    <property type="evidence" value="ECO:0007669"/>
    <property type="project" value="TreeGrafter"/>
</dbReference>